<reference evidence="1 2" key="1">
    <citation type="submission" date="2019-08" db="EMBL/GenBank/DDBJ databases">
        <title>The genome of the soybean aphid Biotype 1, its phylome, world population structure and adaptation to the North American continent.</title>
        <authorList>
            <person name="Giordano R."/>
            <person name="Donthu R.K."/>
            <person name="Hernandez A.G."/>
            <person name="Wright C.L."/>
            <person name="Zimin A.V."/>
        </authorList>
    </citation>
    <scope>NUCLEOTIDE SEQUENCE [LARGE SCALE GENOMIC DNA]</scope>
    <source>
        <tissue evidence="1">Whole aphids</tissue>
    </source>
</reference>
<comment type="caution">
    <text evidence="1">The sequence shown here is derived from an EMBL/GenBank/DDBJ whole genome shotgun (WGS) entry which is preliminary data.</text>
</comment>
<name>A0A6G0TDT9_APHGL</name>
<dbReference type="Proteomes" id="UP000475862">
    <property type="component" value="Unassembled WGS sequence"/>
</dbReference>
<accession>A0A6G0TDT9</accession>
<evidence type="ECO:0000313" key="2">
    <source>
        <dbReference type="Proteomes" id="UP000475862"/>
    </source>
</evidence>
<organism evidence="1 2">
    <name type="scientific">Aphis glycines</name>
    <name type="common">Soybean aphid</name>
    <dbReference type="NCBI Taxonomy" id="307491"/>
    <lineage>
        <taxon>Eukaryota</taxon>
        <taxon>Metazoa</taxon>
        <taxon>Ecdysozoa</taxon>
        <taxon>Arthropoda</taxon>
        <taxon>Hexapoda</taxon>
        <taxon>Insecta</taxon>
        <taxon>Pterygota</taxon>
        <taxon>Neoptera</taxon>
        <taxon>Paraneoptera</taxon>
        <taxon>Hemiptera</taxon>
        <taxon>Sternorrhyncha</taxon>
        <taxon>Aphidomorpha</taxon>
        <taxon>Aphidoidea</taxon>
        <taxon>Aphididae</taxon>
        <taxon>Aphidini</taxon>
        <taxon>Aphis</taxon>
        <taxon>Aphis</taxon>
    </lineage>
</organism>
<proteinExistence type="predicted"/>
<gene>
    <name evidence="1" type="ORF">AGLY_011360</name>
</gene>
<dbReference type="EMBL" id="VYZN01000042">
    <property type="protein sequence ID" value="KAE9530898.1"/>
    <property type="molecule type" value="Genomic_DNA"/>
</dbReference>
<dbReference type="AlphaFoldDB" id="A0A6G0TDT9"/>
<protein>
    <submittedName>
        <fullName evidence="1">Uncharacterized protein</fullName>
    </submittedName>
</protein>
<evidence type="ECO:0000313" key="1">
    <source>
        <dbReference type="EMBL" id="KAE9530898.1"/>
    </source>
</evidence>
<feature type="non-terminal residue" evidence="1">
    <location>
        <position position="1"/>
    </location>
</feature>
<sequence length="190" mass="21817">VIYFIVKRAQLSMIFINSSLTADGIKIPRSVKSKLMYDGCCTKLKQNINKIHIIVHLIICNNDKIMNNAIAINKERKSNFGNLISRISKFLQKYLSSIQHDFFTFRKSLKFIHNIMVSLSFDKFPSIQASLIKFIEEFDKINPFHHTNVINRINKAHPEDTPVTRKLLFVITSTADCKLKSSSCTVSAKH</sequence>
<keyword evidence="2" id="KW-1185">Reference proteome</keyword>